<feature type="non-terminal residue" evidence="13">
    <location>
        <position position="1"/>
    </location>
</feature>
<dbReference type="Gene3D" id="1.10.730.10">
    <property type="entry name" value="Isoleucyl-tRNA Synthetase, Domain 1"/>
    <property type="match status" value="1"/>
</dbReference>
<dbReference type="InterPro" id="IPR014729">
    <property type="entry name" value="Rossmann-like_a/b/a_fold"/>
</dbReference>
<dbReference type="SUPFAM" id="SSF52374">
    <property type="entry name" value="Nucleotidylyl transferase"/>
    <property type="match status" value="1"/>
</dbReference>
<dbReference type="FunFam" id="1.10.730.10:FF:000008">
    <property type="entry name" value="Arginine--tRNA ligase"/>
    <property type="match status" value="1"/>
</dbReference>
<name>A0A0F8ZHF0_9ZZZZ</name>
<dbReference type="GO" id="GO:0005737">
    <property type="term" value="C:cytoplasm"/>
    <property type="evidence" value="ECO:0007669"/>
    <property type="project" value="UniProtKB-SubCell"/>
</dbReference>
<dbReference type="GO" id="GO:0004814">
    <property type="term" value="F:arginine-tRNA ligase activity"/>
    <property type="evidence" value="ECO:0007669"/>
    <property type="project" value="UniProtKB-EC"/>
</dbReference>
<dbReference type="EMBL" id="LAZR01047855">
    <property type="protein sequence ID" value="KKK93247.1"/>
    <property type="molecule type" value="Genomic_DNA"/>
</dbReference>
<dbReference type="EC" id="6.1.1.19" evidence="3"/>
<dbReference type="InterPro" id="IPR035684">
    <property type="entry name" value="ArgRS_core"/>
</dbReference>
<dbReference type="GO" id="GO:0005524">
    <property type="term" value="F:ATP binding"/>
    <property type="evidence" value="ECO:0007669"/>
    <property type="project" value="UniProtKB-KW"/>
</dbReference>
<comment type="similarity">
    <text evidence="2">Belongs to the class-I aminoacyl-tRNA synthetase family.</text>
</comment>
<evidence type="ECO:0000256" key="5">
    <source>
        <dbReference type="ARBA" id="ARBA00022598"/>
    </source>
</evidence>
<dbReference type="GO" id="GO:0006420">
    <property type="term" value="P:arginyl-tRNA aminoacylation"/>
    <property type="evidence" value="ECO:0007669"/>
    <property type="project" value="InterPro"/>
</dbReference>
<keyword evidence="11" id="KW-0175">Coiled coil</keyword>
<feature type="coiled-coil region" evidence="11">
    <location>
        <begin position="141"/>
        <end position="168"/>
    </location>
</feature>
<dbReference type="Pfam" id="PF05746">
    <property type="entry name" value="DALR_1"/>
    <property type="match status" value="1"/>
</dbReference>
<dbReference type="InterPro" id="IPR008909">
    <property type="entry name" value="DALR_anticod-bd"/>
</dbReference>
<feature type="domain" description="DALR anticodon binding" evidence="12">
    <location>
        <begin position="214"/>
        <end position="332"/>
    </location>
</feature>
<dbReference type="SMART" id="SM00836">
    <property type="entry name" value="DALR_1"/>
    <property type="match status" value="1"/>
</dbReference>
<evidence type="ECO:0000256" key="11">
    <source>
        <dbReference type="SAM" id="Coils"/>
    </source>
</evidence>
<evidence type="ECO:0000313" key="13">
    <source>
        <dbReference type="EMBL" id="KKK93247.1"/>
    </source>
</evidence>
<evidence type="ECO:0000256" key="10">
    <source>
        <dbReference type="ARBA" id="ARBA00049339"/>
    </source>
</evidence>
<dbReference type="AlphaFoldDB" id="A0A0F8ZHF0"/>
<keyword evidence="8" id="KW-0648">Protein biosynthesis</keyword>
<gene>
    <name evidence="13" type="ORF">LCGC14_2694810</name>
</gene>
<dbReference type="InterPro" id="IPR001278">
    <property type="entry name" value="Arg-tRNA-ligase"/>
</dbReference>
<sequence>LSIQLTDEHVRGESFYADKLTHVVEDLKKQALALESDGAICVFPEGFKNKEGEPLPLIVQKTDGGYLYATTDLAAIRYRVGELKADRVLYVTDSRQGQHFEMVFATAREASFAGAVSLEHVPFGMMMGKDKRPFKTREGGTVKLMDLLDEAERRARELLIEKKAIIVEEDPKKVAHVVGIGAVKYADLSQNRASDYVFDWDRMLALEGNTAPYMQYAYARIRSIFRKDEDRSEIGDRRSKDLCIAEPAERALGLKLLQFPETIQSVADECLPSTLCTYLYELAGAFMTFYEACPVLKADEPTRSSRLALCDLTARTIQTGLSLLGIETLEQM</sequence>
<dbReference type="CDD" id="cd07956">
    <property type="entry name" value="Anticodon_Ia_Arg"/>
    <property type="match status" value="1"/>
</dbReference>
<dbReference type="Pfam" id="PF00750">
    <property type="entry name" value="tRNA-synt_1d"/>
    <property type="match status" value="1"/>
</dbReference>
<dbReference type="PANTHER" id="PTHR11956">
    <property type="entry name" value="ARGINYL-TRNA SYNTHETASE"/>
    <property type="match status" value="1"/>
</dbReference>
<evidence type="ECO:0000256" key="8">
    <source>
        <dbReference type="ARBA" id="ARBA00022917"/>
    </source>
</evidence>
<organism evidence="13">
    <name type="scientific">marine sediment metagenome</name>
    <dbReference type="NCBI Taxonomy" id="412755"/>
    <lineage>
        <taxon>unclassified sequences</taxon>
        <taxon>metagenomes</taxon>
        <taxon>ecological metagenomes</taxon>
    </lineage>
</organism>
<evidence type="ECO:0000256" key="4">
    <source>
        <dbReference type="ARBA" id="ARBA00022490"/>
    </source>
</evidence>
<evidence type="ECO:0000256" key="9">
    <source>
        <dbReference type="ARBA" id="ARBA00023146"/>
    </source>
</evidence>
<keyword evidence="4" id="KW-0963">Cytoplasm</keyword>
<keyword evidence="9" id="KW-0030">Aminoacyl-tRNA synthetase</keyword>
<protein>
    <recommendedName>
        <fullName evidence="3">arginine--tRNA ligase</fullName>
        <ecNumber evidence="3">6.1.1.19</ecNumber>
    </recommendedName>
</protein>
<evidence type="ECO:0000256" key="2">
    <source>
        <dbReference type="ARBA" id="ARBA00005594"/>
    </source>
</evidence>
<dbReference type="InterPro" id="IPR009080">
    <property type="entry name" value="tRNAsynth_Ia_anticodon-bd"/>
</dbReference>
<comment type="caution">
    <text evidence="13">The sequence shown here is derived from an EMBL/GenBank/DDBJ whole genome shotgun (WGS) entry which is preliminary data.</text>
</comment>
<evidence type="ECO:0000259" key="12">
    <source>
        <dbReference type="SMART" id="SM00836"/>
    </source>
</evidence>
<evidence type="ECO:0000256" key="1">
    <source>
        <dbReference type="ARBA" id="ARBA00004496"/>
    </source>
</evidence>
<comment type="catalytic activity">
    <reaction evidence="10">
        <text>tRNA(Arg) + L-arginine + ATP = L-arginyl-tRNA(Arg) + AMP + diphosphate</text>
        <dbReference type="Rhea" id="RHEA:20301"/>
        <dbReference type="Rhea" id="RHEA-COMP:9658"/>
        <dbReference type="Rhea" id="RHEA-COMP:9673"/>
        <dbReference type="ChEBI" id="CHEBI:30616"/>
        <dbReference type="ChEBI" id="CHEBI:32682"/>
        <dbReference type="ChEBI" id="CHEBI:33019"/>
        <dbReference type="ChEBI" id="CHEBI:78442"/>
        <dbReference type="ChEBI" id="CHEBI:78513"/>
        <dbReference type="ChEBI" id="CHEBI:456215"/>
        <dbReference type="EC" id="6.1.1.19"/>
    </reaction>
</comment>
<dbReference type="Gene3D" id="3.40.50.620">
    <property type="entry name" value="HUPs"/>
    <property type="match status" value="1"/>
</dbReference>
<keyword evidence="7" id="KW-0067">ATP-binding</keyword>
<evidence type="ECO:0000256" key="6">
    <source>
        <dbReference type="ARBA" id="ARBA00022741"/>
    </source>
</evidence>
<dbReference type="NCBIfam" id="TIGR00456">
    <property type="entry name" value="argS"/>
    <property type="match status" value="1"/>
</dbReference>
<dbReference type="SUPFAM" id="SSF47323">
    <property type="entry name" value="Anticodon-binding domain of a subclass of class I aminoacyl-tRNA synthetases"/>
    <property type="match status" value="1"/>
</dbReference>
<evidence type="ECO:0000256" key="3">
    <source>
        <dbReference type="ARBA" id="ARBA00012837"/>
    </source>
</evidence>
<reference evidence="13" key="1">
    <citation type="journal article" date="2015" name="Nature">
        <title>Complex archaea that bridge the gap between prokaryotes and eukaryotes.</title>
        <authorList>
            <person name="Spang A."/>
            <person name="Saw J.H."/>
            <person name="Jorgensen S.L."/>
            <person name="Zaremba-Niedzwiedzka K."/>
            <person name="Martijn J."/>
            <person name="Lind A.E."/>
            <person name="van Eijk R."/>
            <person name="Schleper C."/>
            <person name="Guy L."/>
            <person name="Ettema T.J."/>
        </authorList>
    </citation>
    <scope>NUCLEOTIDE SEQUENCE</scope>
</reference>
<evidence type="ECO:0000256" key="7">
    <source>
        <dbReference type="ARBA" id="ARBA00022840"/>
    </source>
</evidence>
<accession>A0A0F8ZHF0</accession>
<keyword evidence="5" id="KW-0436">Ligase</keyword>
<keyword evidence="6" id="KW-0547">Nucleotide-binding</keyword>
<comment type="subcellular location">
    <subcellularLocation>
        <location evidence="1">Cytoplasm</location>
    </subcellularLocation>
</comment>
<proteinExistence type="inferred from homology"/>
<dbReference type="PANTHER" id="PTHR11956:SF5">
    <property type="entry name" value="ARGININE--TRNA LIGASE, CYTOPLASMIC"/>
    <property type="match status" value="1"/>
</dbReference>